<dbReference type="EMBL" id="LZPO01018170">
    <property type="protein sequence ID" value="OBS79730.1"/>
    <property type="molecule type" value="Genomic_DNA"/>
</dbReference>
<gene>
    <name evidence="1" type="ORF">A6R68_22068</name>
</gene>
<dbReference type="Gene3D" id="3.40.140.10">
    <property type="entry name" value="Cytidine Deaminase, domain 2"/>
    <property type="match status" value="1"/>
</dbReference>
<protein>
    <submittedName>
        <fullName evidence="1">Uncharacterized protein</fullName>
    </submittedName>
</protein>
<keyword evidence="2" id="KW-1185">Reference proteome</keyword>
<feature type="non-terminal residue" evidence="1">
    <location>
        <position position="70"/>
    </location>
</feature>
<comment type="caution">
    <text evidence="1">The sequence shown here is derived from an EMBL/GenBank/DDBJ whole genome shotgun (WGS) entry which is preliminary data.</text>
</comment>
<accession>A0A1A6HP09</accession>
<evidence type="ECO:0000313" key="1">
    <source>
        <dbReference type="EMBL" id="OBS79730.1"/>
    </source>
</evidence>
<dbReference type="OrthoDB" id="605656at2759"/>
<proteinExistence type="predicted"/>
<feature type="non-terminal residue" evidence="1">
    <location>
        <position position="1"/>
    </location>
</feature>
<sequence length="70" mass="7538">PAVDPAFQAKVLHKLKHTGRPVVGVDFDCCPSGLDLNTQQSFQALSERAVAVVVDSIWSLVLILKIKGPL</sequence>
<dbReference type="STRING" id="56216.A0A1A6HP09"/>
<organism evidence="1 2">
    <name type="scientific">Neotoma lepida</name>
    <name type="common">Desert woodrat</name>
    <dbReference type="NCBI Taxonomy" id="56216"/>
    <lineage>
        <taxon>Eukaryota</taxon>
        <taxon>Metazoa</taxon>
        <taxon>Chordata</taxon>
        <taxon>Craniata</taxon>
        <taxon>Vertebrata</taxon>
        <taxon>Euteleostomi</taxon>
        <taxon>Mammalia</taxon>
        <taxon>Eutheria</taxon>
        <taxon>Euarchontoglires</taxon>
        <taxon>Glires</taxon>
        <taxon>Rodentia</taxon>
        <taxon>Myomorpha</taxon>
        <taxon>Muroidea</taxon>
        <taxon>Cricetidae</taxon>
        <taxon>Neotominae</taxon>
        <taxon>Neotoma</taxon>
    </lineage>
</organism>
<dbReference type="AlphaFoldDB" id="A0A1A6HP09"/>
<reference evidence="1 2" key="1">
    <citation type="submission" date="2016-06" db="EMBL/GenBank/DDBJ databases">
        <title>The Draft Genome Sequence and Annotation of the Desert Woodrat Neotoma lepida.</title>
        <authorList>
            <person name="Campbell M."/>
            <person name="Oakeson K.F."/>
            <person name="Yandell M."/>
            <person name="Halpert J.R."/>
            <person name="Dearing D."/>
        </authorList>
    </citation>
    <scope>NUCLEOTIDE SEQUENCE [LARGE SCALE GENOMIC DNA]</scope>
    <source>
        <strain evidence="1">417</strain>
        <tissue evidence="1">Liver</tissue>
    </source>
</reference>
<evidence type="ECO:0000313" key="2">
    <source>
        <dbReference type="Proteomes" id="UP000092124"/>
    </source>
</evidence>
<dbReference type="Proteomes" id="UP000092124">
    <property type="component" value="Unassembled WGS sequence"/>
</dbReference>
<name>A0A1A6HP09_NEOLE</name>